<feature type="signal peptide" evidence="1">
    <location>
        <begin position="1"/>
        <end position="16"/>
    </location>
</feature>
<evidence type="ECO:0000313" key="4">
    <source>
        <dbReference type="Proteomes" id="UP000252519"/>
    </source>
</evidence>
<accession>A0A368FPR1</accession>
<evidence type="ECO:0000259" key="2">
    <source>
        <dbReference type="Pfam" id="PF02520"/>
    </source>
</evidence>
<dbReference type="OrthoDB" id="5867022at2759"/>
<dbReference type="Pfam" id="PF02520">
    <property type="entry name" value="ANIS5_cation-bd"/>
    <property type="match status" value="1"/>
</dbReference>
<evidence type="ECO:0000256" key="1">
    <source>
        <dbReference type="SAM" id="SignalP"/>
    </source>
</evidence>
<proteinExistence type="predicted"/>
<reference evidence="3 4" key="1">
    <citation type="submission" date="2014-10" db="EMBL/GenBank/DDBJ databases">
        <title>Draft genome of the hookworm Ancylostoma caninum.</title>
        <authorList>
            <person name="Mitreva M."/>
        </authorList>
    </citation>
    <scope>NUCLEOTIDE SEQUENCE [LARGE SCALE GENOMIC DNA]</scope>
    <source>
        <strain evidence="3 4">Baltimore</strain>
    </source>
</reference>
<organism evidence="3 4">
    <name type="scientific">Ancylostoma caninum</name>
    <name type="common">Dog hookworm</name>
    <dbReference type="NCBI Taxonomy" id="29170"/>
    <lineage>
        <taxon>Eukaryota</taxon>
        <taxon>Metazoa</taxon>
        <taxon>Ecdysozoa</taxon>
        <taxon>Nematoda</taxon>
        <taxon>Chromadorea</taxon>
        <taxon>Rhabditida</taxon>
        <taxon>Rhabditina</taxon>
        <taxon>Rhabditomorpha</taxon>
        <taxon>Strongyloidea</taxon>
        <taxon>Ancylostomatidae</taxon>
        <taxon>Ancylostomatinae</taxon>
        <taxon>Ancylostoma</taxon>
    </lineage>
</organism>
<dbReference type="InterPro" id="IPR003677">
    <property type="entry name" value="ANIS5_cation-bd"/>
</dbReference>
<keyword evidence="1" id="KW-0732">Signal</keyword>
<feature type="chain" id="PRO_5017008935" description="SXP/RAL-2 family protein Ani s 5-like cation-binding domain-containing protein" evidence="1">
    <location>
        <begin position="17"/>
        <end position="100"/>
    </location>
</feature>
<dbReference type="AlphaFoldDB" id="A0A368FPR1"/>
<dbReference type="PANTHER" id="PTHR21593">
    <property type="entry name" value="PRION-LIKE- Q/N-RICH -DOMAIN-BEARING PROTEIN PROTEIN"/>
    <property type="match status" value="1"/>
</dbReference>
<sequence>MKPLILILAIAGAVVCQRGGWKGFGGHERQEGHGGSFSPWRRGSPAPPYLQGLTEEAHIQFFGIMFNKSLTIAQQKQEIHKWAEKYRILVRLSQCPTASY</sequence>
<name>A0A368FPR1_ANCCA</name>
<gene>
    <name evidence="3" type="ORF">ANCCAN_20038</name>
</gene>
<dbReference type="Proteomes" id="UP000252519">
    <property type="component" value="Unassembled WGS sequence"/>
</dbReference>
<protein>
    <recommendedName>
        <fullName evidence="2">SXP/RAL-2 family protein Ani s 5-like cation-binding domain-containing protein</fullName>
    </recommendedName>
</protein>
<dbReference type="InterPro" id="IPR052823">
    <property type="entry name" value="SXP/RAL-2_related"/>
</dbReference>
<evidence type="ECO:0000313" key="3">
    <source>
        <dbReference type="EMBL" id="RCN34123.1"/>
    </source>
</evidence>
<comment type="caution">
    <text evidence="3">The sequence shown here is derived from an EMBL/GenBank/DDBJ whole genome shotgun (WGS) entry which is preliminary data.</text>
</comment>
<feature type="domain" description="SXP/RAL-2 family protein Ani s 5-like cation-binding" evidence="2">
    <location>
        <begin position="57"/>
        <end position="90"/>
    </location>
</feature>
<dbReference type="PANTHER" id="PTHR21593:SF36">
    <property type="entry name" value="DUF148 DOMAIN-CONTAINING PROTEIN-RELATED"/>
    <property type="match status" value="1"/>
</dbReference>
<dbReference type="EMBL" id="JOJR01000822">
    <property type="protein sequence ID" value="RCN34123.1"/>
    <property type="molecule type" value="Genomic_DNA"/>
</dbReference>
<keyword evidence="4" id="KW-1185">Reference proteome</keyword>